<protein>
    <submittedName>
        <fullName evidence="1">Uncharacterized protein</fullName>
    </submittedName>
</protein>
<evidence type="ECO:0000313" key="1">
    <source>
        <dbReference type="EMBL" id="KGA17206.1"/>
    </source>
</evidence>
<reference evidence="1" key="1">
    <citation type="submission" date="2014-05" db="EMBL/GenBank/DDBJ databases">
        <title>Key roles for freshwater Actinobacteria revealed by deep metagenomic sequencing.</title>
        <authorList>
            <person name="Ghai R."/>
            <person name="Mizuno C.M."/>
            <person name="Picazo A."/>
            <person name="Camacho A."/>
            <person name="Rodriguez-Valera F."/>
        </authorList>
    </citation>
    <scope>NUCLEOTIDE SEQUENCE</scope>
</reference>
<dbReference type="AlphaFoldDB" id="A0A094QRB2"/>
<proteinExistence type="predicted"/>
<accession>A0A094QRB2</accession>
<organism evidence="1">
    <name type="scientific">freshwater metagenome</name>
    <dbReference type="NCBI Taxonomy" id="449393"/>
    <lineage>
        <taxon>unclassified sequences</taxon>
        <taxon>metagenomes</taxon>
        <taxon>ecological metagenomes</taxon>
    </lineage>
</organism>
<dbReference type="EMBL" id="JNSK01000047">
    <property type="protein sequence ID" value="KGA17206.1"/>
    <property type="molecule type" value="Genomic_DNA"/>
</dbReference>
<comment type="caution">
    <text evidence="1">The sequence shown here is derived from an EMBL/GenBank/DDBJ whole genome shotgun (WGS) entry which is preliminary data.</text>
</comment>
<gene>
    <name evidence="1" type="ORF">GM50_12235</name>
</gene>
<name>A0A094QRB2_9ZZZZ</name>
<sequence>MGACSCGYTTDPEKNCNGTHKVVKAVKEDIIAKLEAEGFADAAAHLKA</sequence>